<dbReference type="PATRIC" id="fig|908627.4.peg.6243"/>
<dbReference type="OrthoDB" id="9135007at2"/>
<dbReference type="InterPro" id="IPR014756">
    <property type="entry name" value="Ig_E-set"/>
</dbReference>
<dbReference type="Proteomes" id="UP000035963">
    <property type="component" value="Unassembled WGS sequence"/>
</dbReference>
<proteinExistence type="predicted"/>
<dbReference type="SUPFAM" id="SSF81296">
    <property type="entry name" value="E set domains"/>
    <property type="match status" value="1"/>
</dbReference>
<evidence type="ECO:0000313" key="3">
    <source>
        <dbReference type="Proteomes" id="UP000035963"/>
    </source>
</evidence>
<feature type="transmembrane region" description="Helical" evidence="1">
    <location>
        <begin position="155"/>
        <end position="180"/>
    </location>
</feature>
<dbReference type="AlphaFoldDB" id="A0A0J1CQN6"/>
<protein>
    <recommendedName>
        <fullName evidence="4">IPT/TIG domain-containing protein</fullName>
    </recommendedName>
</protein>
<evidence type="ECO:0000313" key="2">
    <source>
        <dbReference type="EMBL" id="KLU22959.1"/>
    </source>
</evidence>
<evidence type="ECO:0008006" key="4">
    <source>
        <dbReference type="Google" id="ProtNLM"/>
    </source>
</evidence>
<organism evidence="2 3">
    <name type="scientific">Caballeronia mineralivorans PML1(12)</name>
    <dbReference type="NCBI Taxonomy" id="908627"/>
    <lineage>
        <taxon>Bacteria</taxon>
        <taxon>Pseudomonadati</taxon>
        <taxon>Pseudomonadota</taxon>
        <taxon>Betaproteobacteria</taxon>
        <taxon>Burkholderiales</taxon>
        <taxon>Burkholderiaceae</taxon>
        <taxon>Caballeronia</taxon>
    </lineage>
</organism>
<dbReference type="RefSeq" id="WP_047895429.1">
    <property type="nucleotide sequence ID" value="NZ_AEJF01000168.1"/>
</dbReference>
<keyword evidence="1" id="KW-0812">Transmembrane</keyword>
<dbReference type="EMBL" id="AEJF01000168">
    <property type="protein sequence ID" value="KLU22959.1"/>
    <property type="molecule type" value="Genomic_DNA"/>
</dbReference>
<keyword evidence="1" id="KW-1133">Transmembrane helix</keyword>
<gene>
    <name evidence="2" type="ORF">EOS_27915</name>
</gene>
<keyword evidence="3" id="KW-1185">Reference proteome</keyword>
<keyword evidence="1" id="KW-0472">Membrane</keyword>
<evidence type="ECO:0000256" key="1">
    <source>
        <dbReference type="SAM" id="Phobius"/>
    </source>
</evidence>
<comment type="caution">
    <text evidence="2">The sequence shown here is derived from an EMBL/GenBank/DDBJ whole genome shotgun (WGS) entry which is preliminary data.</text>
</comment>
<feature type="transmembrane region" description="Helical" evidence="1">
    <location>
        <begin position="252"/>
        <end position="275"/>
    </location>
</feature>
<accession>A0A0J1CQN6</accession>
<reference evidence="2 3" key="1">
    <citation type="journal article" date="2015" name="Genome Announc.">
        <title>Draft Genome Sequence of Burkholderia sp. Strain PML1(12), an Ectomycorrhizosphere-Inhabiting Bacterium with Effective Mineral-Weathering Ability.</title>
        <authorList>
            <person name="Uroz S."/>
            <person name="Oger P."/>
        </authorList>
    </citation>
    <scope>NUCLEOTIDE SEQUENCE [LARGE SCALE GENOMIC DNA]</scope>
    <source>
        <strain evidence="3">PML1(12)</strain>
    </source>
</reference>
<name>A0A0J1CQN6_9BURK</name>
<feature type="transmembrane region" description="Helical" evidence="1">
    <location>
        <begin position="200"/>
        <end position="222"/>
    </location>
</feature>
<sequence length="434" mass="45924">MLSQRPAHGPDEAVSSDECTVNDKRFVGRVFLLRDLHAFLLYNGVSINGAGDDATSQISELCHLRYRRWGARSPTHEQRASLDRSIENLFALTSGPLRQRFLLSQVPTWVPESAPYWLAATLASVLLLAIAESPETLAIILGFSHITSDGSKYTVGIQLVAYLFWLVSVGALGAICSIAMNVLSVQEDETFDLTNSRLLAVRLIVGVLFGLMLSLPFGFDAFRSFGRQLVGLDTTITISAASLTPMPGKGPWLQALFLLLPFLLGYSTSLVILVLTRLIAGLQAVFGRQPASRIPDPPAAPTFAFPGTSPTPTLFAVTPTTSAEGELVLAASGSNFVNGAALRMGAQELRTTVMDNSNLTAIVPAGVLPQGTSATLTVCNPPPGGGISNAKVVSVDELATAAGNDESDLDGCGCIVTSPTRDEELPVAKGGIEQ</sequence>